<dbReference type="Proteomes" id="UP000316639">
    <property type="component" value="Unassembled WGS sequence"/>
</dbReference>
<name>A0A563F136_9PSEU</name>
<dbReference type="PROSITE" id="PS50943">
    <property type="entry name" value="HTH_CROC1"/>
    <property type="match status" value="1"/>
</dbReference>
<dbReference type="InterPro" id="IPR010982">
    <property type="entry name" value="Lambda_DNA-bd_dom_sf"/>
</dbReference>
<feature type="domain" description="HTH cro/C1-type" evidence="1">
    <location>
        <begin position="79"/>
        <end position="130"/>
    </location>
</feature>
<dbReference type="Gene3D" id="1.10.260.40">
    <property type="entry name" value="lambda repressor-like DNA-binding domains"/>
    <property type="match status" value="1"/>
</dbReference>
<gene>
    <name evidence="2" type="ORF">FKR81_02610</name>
</gene>
<dbReference type="PANTHER" id="PTHR35010">
    <property type="entry name" value="BLL4672 PROTEIN-RELATED"/>
    <property type="match status" value="1"/>
</dbReference>
<proteinExistence type="predicted"/>
<dbReference type="SMART" id="SM00530">
    <property type="entry name" value="HTH_XRE"/>
    <property type="match status" value="1"/>
</dbReference>
<comment type="caution">
    <text evidence="2">The sequence shown here is derived from an EMBL/GenBank/DDBJ whole genome shotgun (WGS) entry which is preliminary data.</text>
</comment>
<dbReference type="GO" id="GO:0003677">
    <property type="term" value="F:DNA binding"/>
    <property type="evidence" value="ECO:0007669"/>
    <property type="project" value="InterPro"/>
</dbReference>
<dbReference type="OrthoDB" id="3608749at2"/>
<dbReference type="AlphaFoldDB" id="A0A563F136"/>
<dbReference type="Gene3D" id="3.30.450.180">
    <property type="match status" value="1"/>
</dbReference>
<evidence type="ECO:0000313" key="3">
    <source>
        <dbReference type="Proteomes" id="UP000316639"/>
    </source>
</evidence>
<dbReference type="Pfam" id="PF17765">
    <property type="entry name" value="MLTR_LBD"/>
    <property type="match status" value="1"/>
</dbReference>
<evidence type="ECO:0000313" key="2">
    <source>
        <dbReference type="EMBL" id="TWP53670.1"/>
    </source>
</evidence>
<organism evidence="2 3">
    <name type="scientific">Lentzea tibetensis</name>
    <dbReference type="NCBI Taxonomy" id="2591470"/>
    <lineage>
        <taxon>Bacteria</taxon>
        <taxon>Bacillati</taxon>
        <taxon>Actinomycetota</taxon>
        <taxon>Actinomycetes</taxon>
        <taxon>Pseudonocardiales</taxon>
        <taxon>Pseudonocardiaceae</taxon>
        <taxon>Lentzea</taxon>
    </lineage>
</organism>
<evidence type="ECO:0000259" key="1">
    <source>
        <dbReference type="PROSITE" id="PS50943"/>
    </source>
</evidence>
<dbReference type="InterPro" id="IPR041413">
    <property type="entry name" value="MLTR_LBD"/>
</dbReference>
<keyword evidence="3" id="KW-1185">Reference proteome</keyword>
<dbReference type="InterPro" id="IPR001387">
    <property type="entry name" value="Cro/C1-type_HTH"/>
</dbReference>
<sequence length="333" mass="35532">MSCLRGVGVVVSTVAAPGTNRQYRPLPVDCQYQAVPARQPDTAEVNASENAGKDLGRALRGWRDRTLPEAVGLPVGGVRRAAGLRREELAQLAGLSVDYVVRLEQGRATSPSPQVLSAMARALRLSAAEREHLFLLAGHRPPGPGRLSAHIPPGVHRLLDQLDGTPLSVHDAAWNLILWNPLWSALFGDPSAQRGRERNVVWRHFTGLPGRVSHTPAQLARFEAAVVADLRAATARYPADTALRSLIKDLRDASTAFERLWDTGIVGVHETDTKTIGHPDVGTLTLDCDVLIAPGSDLRVVACTAAPGSDAAGKLKLLDVIGTQTMAEGTVLG</sequence>
<dbReference type="SUPFAM" id="SSF47413">
    <property type="entry name" value="lambda repressor-like DNA-binding domains"/>
    <property type="match status" value="1"/>
</dbReference>
<protein>
    <submittedName>
        <fullName evidence="2">Helix-turn-helix domain-containing protein</fullName>
    </submittedName>
</protein>
<reference evidence="2 3" key="1">
    <citation type="submission" date="2019-07" db="EMBL/GenBank/DDBJ databases">
        <title>Lentzea xizangensis sp. nov., isolated from Qinghai-Tibetan Plateau Soils.</title>
        <authorList>
            <person name="Huang J."/>
        </authorList>
    </citation>
    <scope>NUCLEOTIDE SEQUENCE [LARGE SCALE GENOMIC DNA]</scope>
    <source>
        <strain evidence="2 3">FXJ1.1311</strain>
    </source>
</reference>
<accession>A0A563F136</accession>
<dbReference type="CDD" id="cd00093">
    <property type="entry name" value="HTH_XRE"/>
    <property type="match status" value="1"/>
</dbReference>
<dbReference type="PANTHER" id="PTHR35010:SF2">
    <property type="entry name" value="BLL4672 PROTEIN"/>
    <property type="match status" value="1"/>
</dbReference>
<dbReference type="Pfam" id="PF13560">
    <property type="entry name" value="HTH_31"/>
    <property type="match status" value="1"/>
</dbReference>
<dbReference type="EMBL" id="VOBR01000002">
    <property type="protein sequence ID" value="TWP53670.1"/>
    <property type="molecule type" value="Genomic_DNA"/>
</dbReference>